<gene>
    <name evidence="1" type="ORF">MCOR_12712</name>
</gene>
<evidence type="ECO:0000313" key="2">
    <source>
        <dbReference type="Proteomes" id="UP000507470"/>
    </source>
</evidence>
<evidence type="ECO:0000313" key="1">
    <source>
        <dbReference type="EMBL" id="CAC5375854.1"/>
    </source>
</evidence>
<keyword evidence="2" id="KW-1185">Reference proteome</keyword>
<dbReference type="Proteomes" id="UP000507470">
    <property type="component" value="Unassembled WGS sequence"/>
</dbReference>
<proteinExistence type="predicted"/>
<sequence>MVNQDPDPTNLVLQSIEEQCNGLPKDTLVTRLVQFAAVQTAEKYVSVVPLDSPVRPETPHASTACPILPAQDRILLHVSQETIPNTDNYQVNKMSTLPKKIVESTNIQANDTKSISVHFPRSVCNPKTSEFRGFTRKSRRVSRFYIGGIDKYCSSEDAMRLTCSNSTVRVFP</sequence>
<reference evidence="1 2" key="1">
    <citation type="submission" date="2020-06" db="EMBL/GenBank/DDBJ databases">
        <authorList>
            <person name="Li R."/>
            <person name="Bekaert M."/>
        </authorList>
    </citation>
    <scope>NUCLEOTIDE SEQUENCE [LARGE SCALE GENOMIC DNA]</scope>
    <source>
        <strain evidence="2">wild</strain>
    </source>
</reference>
<protein>
    <submittedName>
        <fullName evidence="1">Uncharacterized protein</fullName>
    </submittedName>
</protein>
<organism evidence="1 2">
    <name type="scientific">Mytilus coruscus</name>
    <name type="common">Sea mussel</name>
    <dbReference type="NCBI Taxonomy" id="42192"/>
    <lineage>
        <taxon>Eukaryota</taxon>
        <taxon>Metazoa</taxon>
        <taxon>Spiralia</taxon>
        <taxon>Lophotrochozoa</taxon>
        <taxon>Mollusca</taxon>
        <taxon>Bivalvia</taxon>
        <taxon>Autobranchia</taxon>
        <taxon>Pteriomorphia</taxon>
        <taxon>Mytilida</taxon>
        <taxon>Mytiloidea</taxon>
        <taxon>Mytilidae</taxon>
        <taxon>Mytilinae</taxon>
        <taxon>Mytilus</taxon>
    </lineage>
</organism>
<dbReference type="AlphaFoldDB" id="A0A6J8AZ37"/>
<dbReference type="EMBL" id="CACVKT020002165">
    <property type="protein sequence ID" value="CAC5375854.1"/>
    <property type="molecule type" value="Genomic_DNA"/>
</dbReference>
<name>A0A6J8AZ37_MYTCO</name>
<accession>A0A6J8AZ37</accession>